<dbReference type="Proteomes" id="UP001465976">
    <property type="component" value="Unassembled WGS sequence"/>
</dbReference>
<sequence>MAPPPSLQSIPPSSRYICTPLSSATHFGVPASIFADLEDGTNARIAWPSAEWGSLPLSLKRPDEQAMTATT</sequence>
<evidence type="ECO:0000313" key="2">
    <source>
        <dbReference type="Proteomes" id="UP001465976"/>
    </source>
</evidence>
<reference evidence="1 2" key="1">
    <citation type="submission" date="2024-02" db="EMBL/GenBank/DDBJ databases">
        <title>A draft genome for the cacao thread blight pathogen Marasmius crinis-equi.</title>
        <authorList>
            <person name="Cohen S.P."/>
            <person name="Baruah I.K."/>
            <person name="Amoako-Attah I."/>
            <person name="Bukari Y."/>
            <person name="Meinhardt L.W."/>
            <person name="Bailey B.A."/>
        </authorList>
    </citation>
    <scope>NUCLEOTIDE SEQUENCE [LARGE SCALE GENOMIC DNA]</scope>
    <source>
        <strain evidence="1 2">GH-76</strain>
    </source>
</reference>
<name>A0ABR3F931_9AGAR</name>
<gene>
    <name evidence="1" type="ORF">V5O48_010161</name>
</gene>
<protein>
    <submittedName>
        <fullName evidence="1">Uncharacterized protein</fullName>
    </submittedName>
</protein>
<proteinExistence type="predicted"/>
<keyword evidence="2" id="KW-1185">Reference proteome</keyword>
<comment type="caution">
    <text evidence="1">The sequence shown here is derived from an EMBL/GenBank/DDBJ whole genome shotgun (WGS) entry which is preliminary data.</text>
</comment>
<organism evidence="1 2">
    <name type="scientific">Marasmius crinis-equi</name>
    <dbReference type="NCBI Taxonomy" id="585013"/>
    <lineage>
        <taxon>Eukaryota</taxon>
        <taxon>Fungi</taxon>
        <taxon>Dikarya</taxon>
        <taxon>Basidiomycota</taxon>
        <taxon>Agaricomycotina</taxon>
        <taxon>Agaricomycetes</taxon>
        <taxon>Agaricomycetidae</taxon>
        <taxon>Agaricales</taxon>
        <taxon>Marasmiineae</taxon>
        <taxon>Marasmiaceae</taxon>
        <taxon>Marasmius</taxon>
    </lineage>
</organism>
<evidence type="ECO:0000313" key="1">
    <source>
        <dbReference type="EMBL" id="KAL0571799.1"/>
    </source>
</evidence>
<accession>A0ABR3F931</accession>
<dbReference type="EMBL" id="JBAHYK010000715">
    <property type="protein sequence ID" value="KAL0571799.1"/>
    <property type="molecule type" value="Genomic_DNA"/>
</dbReference>